<keyword evidence="1" id="KW-0805">Transcription regulation</keyword>
<dbReference type="Pfam" id="PF14525">
    <property type="entry name" value="AraC_binding_2"/>
    <property type="match status" value="1"/>
</dbReference>
<accession>A0A4U6QBV7</accession>
<proteinExistence type="predicted"/>
<dbReference type="OrthoDB" id="5464689at2"/>
<dbReference type="InterPro" id="IPR050204">
    <property type="entry name" value="AraC_XylS_family_regulators"/>
</dbReference>
<dbReference type="InterPro" id="IPR035418">
    <property type="entry name" value="AraC-bd_2"/>
</dbReference>
<gene>
    <name evidence="5" type="ORF">FDO65_17995</name>
</gene>
<keyword evidence="6" id="KW-1185">Reference proteome</keyword>
<evidence type="ECO:0000256" key="1">
    <source>
        <dbReference type="ARBA" id="ARBA00023015"/>
    </source>
</evidence>
<reference evidence="5 6" key="1">
    <citation type="submission" date="2019-05" db="EMBL/GenBank/DDBJ databases">
        <title>Nakamurella sp. N5BH11, whole genome shotgun sequence.</title>
        <authorList>
            <person name="Tuo L."/>
        </authorList>
    </citation>
    <scope>NUCLEOTIDE SEQUENCE [LARGE SCALE GENOMIC DNA]</scope>
    <source>
        <strain evidence="5 6">N5BH11</strain>
    </source>
</reference>
<dbReference type="AlphaFoldDB" id="A0A4U6QBV7"/>
<evidence type="ECO:0000259" key="4">
    <source>
        <dbReference type="PROSITE" id="PS01124"/>
    </source>
</evidence>
<dbReference type="EMBL" id="SZZH01000005">
    <property type="protein sequence ID" value="TKV57412.1"/>
    <property type="molecule type" value="Genomic_DNA"/>
</dbReference>
<dbReference type="InterPro" id="IPR018062">
    <property type="entry name" value="HTH_AraC-typ_CS"/>
</dbReference>
<sequence>MSTTLLSRHRRVATTRLDEARGTIGASFCPHQLALTQRGGRLDMVHNAAAIGRDVTLNYLRYGDEVRIVPGRFHSFYLVQVPLAGRARVRVGDRIVASDSTRASLGSPTEPVDMVWGDGCEQLLVHIRREAVQALAGGPDAPPVVFDPVVDLCSPGMRSWLRLVHLAVDDIEAGGALVGSELAATHLEQSLIAALLAAQPNTTSADAPATTIGSRAVRLVVAAVQAQPEKAWRLTDLAQVAGVSARSLQEAFQRHLQITPLEYVRRTRLERARRDLLDADPSGTSVTDIAARWGFFHLGRFSQVYRATFHELPSQTLAS</sequence>
<feature type="domain" description="HTH araC/xylS-type" evidence="4">
    <location>
        <begin position="218"/>
        <end position="319"/>
    </location>
</feature>
<evidence type="ECO:0000313" key="6">
    <source>
        <dbReference type="Proteomes" id="UP000306985"/>
    </source>
</evidence>
<comment type="caution">
    <text evidence="5">The sequence shown here is derived from an EMBL/GenBank/DDBJ whole genome shotgun (WGS) entry which is preliminary data.</text>
</comment>
<dbReference type="PANTHER" id="PTHR46796:SF12">
    <property type="entry name" value="HTH-TYPE DNA-BINDING TRANSCRIPTIONAL ACTIVATOR EUTR"/>
    <property type="match status" value="1"/>
</dbReference>
<dbReference type="SUPFAM" id="SSF46689">
    <property type="entry name" value="Homeodomain-like"/>
    <property type="match status" value="2"/>
</dbReference>
<dbReference type="Pfam" id="PF12833">
    <property type="entry name" value="HTH_18"/>
    <property type="match status" value="1"/>
</dbReference>
<evidence type="ECO:0000313" key="5">
    <source>
        <dbReference type="EMBL" id="TKV57412.1"/>
    </source>
</evidence>
<protein>
    <submittedName>
        <fullName evidence="5">AraC family transcriptional regulator</fullName>
    </submittedName>
</protein>
<evidence type="ECO:0000256" key="2">
    <source>
        <dbReference type="ARBA" id="ARBA00023125"/>
    </source>
</evidence>
<dbReference type="GO" id="GO:0043565">
    <property type="term" value="F:sequence-specific DNA binding"/>
    <property type="evidence" value="ECO:0007669"/>
    <property type="project" value="InterPro"/>
</dbReference>
<dbReference type="RefSeq" id="WP_137451116.1">
    <property type="nucleotide sequence ID" value="NZ_SZZH01000005.1"/>
</dbReference>
<dbReference type="PROSITE" id="PS01124">
    <property type="entry name" value="HTH_ARAC_FAMILY_2"/>
    <property type="match status" value="1"/>
</dbReference>
<evidence type="ECO:0000256" key="3">
    <source>
        <dbReference type="ARBA" id="ARBA00023163"/>
    </source>
</evidence>
<dbReference type="PANTHER" id="PTHR46796">
    <property type="entry name" value="HTH-TYPE TRANSCRIPTIONAL ACTIVATOR RHAS-RELATED"/>
    <property type="match status" value="1"/>
</dbReference>
<dbReference type="Proteomes" id="UP000306985">
    <property type="component" value="Unassembled WGS sequence"/>
</dbReference>
<keyword evidence="2" id="KW-0238">DNA-binding</keyword>
<dbReference type="SMART" id="SM00342">
    <property type="entry name" value="HTH_ARAC"/>
    <property type="match status" value="1"/>
</dbReference>
<organism evidence="5 6">
    <name type="scientific">Nakamurella flava</name>
    <dbReference type="NCBI Taxonomy" id="2576308"/>
    <lineage>
        <taxon>Bacteria</taxon>
        <taxon>Bacillati</taxon>
        <taxon>Actinomycetota</taxon>
        <taxon>Actinomycetes</taxon>
        <taxon>Nakamurellales</taxon>
        <taxon>Nakamurellaceae</taxon>
        <taxon>Nakamurella</taxon>
    </lineage>
</organism>
<dbReference type="PROSITE" id="PS00041">
    <property type="entry name" value="HTH_ARAC_FAMILY_1"/>
    <property type="match status" value="1"/>
</dbReference>
<dbReference type="InterPro" id="IPR018060">
    <property type="entry name" value="HTH_AraC"/>
</dbReference>
<dbReference type="Gene3D" id="1.10.10.60">
    <property type="entry name" value="Homeodomain-like"/>
    <property type="match status" value="1"/>
</dbReference>
<keyword evidence="3" id="KW-0804">Transcription</keyword>
<name>A0A4U6QBV7_9ACTN</name>
<dbReference type="GO" id="GO:0003700">
    <property type="term" value="F:DNA-binding transcription factor activity"/>
    <property type="evidence" value="ECO:0007669"/>
    <property type="project" value="InterPro"/>
</dbReference>
<dbReference type="InterPro" id="IPR009057">
    <property type="entry name" value="Homeodomain-like_sf"/>
</dbReference>